<reference evidence="1 2" key="1">
    <citation type="submission" date="2020-08" db="EMBL/GenBank/DDBJ databases">
        <title>Genomic Encyclopedia of Type Strains, Phase IV (KMG-IV): sequencing the most valuable type-strain genomes for metagenomic binning, comparative biology and taxonomic classification.</title>
        <authorList>
            <person name="Goeker M."/>
        </authorList>
    </citation>
    <scope>NUCLEOTIDE SEQUENCE [LARGE SCALE GENOMIC DNA]</scope>
    <source>
        <strain evidence="1 2">DSM 17454</strain>
    </source>
</reference>
<dbReference type="AlphaFoldDB" id="A0A8E1WIG3"/>
<accession>A0A8E1WIG3</accession>
<evidence type="ECO:0000313" key="2">
    <source>
        <dbReference type="Proteomes" id="UP000532373"/>
    </source>
</evidence>
<gene>
    <name evidence="1" type="ORF">HNQ96_004378</name>
</gene>
<proteinExistence type="predicted"/>
<dbReference type="RefSeq" id="WP_184771064.1">
    <property type="nucleotide sequence ID" value="NZ_JACHGI010000010.1"/>
</dbReference>
<sequence>MAKATKTVSDGGPGNLSPELVPVFVAGETELAHPHLPESATVPLDDIIANSLFDETVDISDLLPSILEPAPREMPALDLREEDGSFDMAGDLIDLPDMFFAPTAPLAPPLFDDDMGHIAL</sequence>
<dbReference type="Proteomes" id="UP000532373">
    <property type="component" value="Unassembled WGS sequence"/>
</dbReference>
<dbReference type="EMBL" id="JACHGI010000010">
    <property type="protein sequence ID" value="MBB6468494.1"/>
    <property type="molecule type" value="Genomic_DNA"/>
</dbReference>
<organism evidence="1 2">
    <name type="scientific">Aminobacter carboxidus</name>
    <dbReference type="NCBI Taxonomy" id="376165"/>
    <lineage>
        <taxon>Bacteria</taxon>
        <taxon>Pseudomonadati</taxon>
        <taxon>Pseudomonadota</taxon>
        <taxon>Alphaproteobacteria</taxon>
        <taxon>Hyphomicrobiales</taxon>
        <taxon>Phyllobacteriaceae</taxon>
        <taxon>Aminobacter</taxon>
    </lineage>
</organism>
<comment type="caution">
    <text evidence="1">The sequence shown here is derived from an EMBL/GenBank/DDBJ whole genome shotgun (WGS) entry which is preliminary data.</text>
</comment>
<protein>
    <submittedName>
        <fullName evidence="1">Uncharacterized protein</fullName>
    </submittedName>
</protein>
<evidence type="ECO:0000313" key="1">
    <source>
        <dbReference type="EMBL" id="MBB6468494.1"/>
    </source>
</evidence>
<name>A0A8E1WIG3_9HYPH</name>